<dbReference type="AlphaFoldDB" id="A0A0G2HQX8"/>
<dbReference type="Gene3D" id="3.30.200.20">
    <property type="entry name" value="Phosphorylase Kinase, domain 1"/>
    <property type="match status" value="1"/>
</dbReference>
<keyword evidence="6 9" id="KW-0067">ATP-binding</keyword>
<evidence type="ECO:0000259" key="12">
    <source>
        <dbReference type="PROSITE" id="PS50011"/>
    </source>
</evidence>
<evidence type="ECO:0000313" key="14">
    <source>
        <dbReference type="Proteomes" id="UP000034680"/>
    </source>
</evidence>
<dbReference type="GO" id="GO:0004674">
    <property type="term" value="F:protein serine/threonine kinase activity"/>
    <property type="evidence" value="ECO:0007669"/>
    <property type="project" value="UniProtKB-KW"/>
</dbReference>
<dbReference type="OrthoDB" id="347657at2759"/>
<dbReference type="Pfam" id="PF00069">
    <property type="entry name" value="Pkinase"/>
    <property type="match status" value="1"/>
</dbReference>
<gene>
    <name evidence="13" type="ORF">UCDDA912_g02746</name>
</gene>
<dbReference type="InterPro" id="IPR017441">
    <property type="entry name" value="Protein_kinase_ATP_BS"/>
</dbReference>
<dbReference type="STRING" id="1214573.A0A0G2HQX8"/>
<dbReference type="SUPFAM" id="SSF56112">
    <property type="entry name" value="Protein kinase-like (PK-like)"/>
    <property type="match status" value="1"/>
</dbReference>
<dbReference type="InterPro" id="IPR011009">
    <property type="entry name" value="Kinase-like_dom_sf"/>
</dbReference>
<evidence type="ECO:0000313" key="13">
    <source>
        <dbReference type="EMBL" id="KKY37288.1"/>
    </source>
</evidence>
<feature type="compositionally biased region" description="Polar residues" evidence="11">
    <location>
        <begin position="416"/>
        <end position="428"/>
    </location>
</feature>
<evidence type="ECO:0000256" key="9">
    <source>
        <dbReference type="PROSITE-ProRule" id="PRU10141"/>
    </source>
</evidence>
<dbReference type="FunFam" id="1.10.510.10:FF:000405">
    <property type="entry name" value="Mitogen-activated protein kinase"/>
    <property type="match status" value="1"/>
</dbReference>
<evidence type="ECO:0000256" key="7">
    <source>
        <dbReference type="ARBA" id="ARBA00047899"/>
    </source>
</evidence>
<keyword evidence="5 13" id="KW-0418">Kinase</keyword>
<evidence type="ECO:0000256" key="11">
    <source>
        <dbReference type="SAM" id="MobiDB-lite"/>
    </source>
</evidence>
<keyword evidence="3" id="KW-0808">Transferase</keyword>
<dbReference type="EC" id="2.7.11.1" evidence="1"/>
<dbReference type="PROSITE" id="PS00107">
    <property type="entry name" value="PROTEIN_KINASE_ATP"/>
    <property type="match status" value="1"/>
</dbReference>
<dbReference type="PROSITE" id="PS50011">
    <property type="entry name" value="PROTEIN_KINASE_DOM"/>
    <property type="match status" value="1"/>
</dbReference>
<accession>A0A0G2HQX8</accession>
<feature type="compositionally biased region" description="Basic residues" evidence="11">
    <location>
        <begin position="432"/>
        <end position="441"/>
    </location>
</feature>
<dbReference type="InterPro" id="IPR008271">
    <property type="entry name" value="Ser/Thr_kinase_AS"/>
</dbReference>
<dbReference type="GO" id="GO:0035556">
    <property type="term" value="P:intracellular signal transduction"/>
    <property type="evidence" value="ECO:0007669"/>
    <property type="project" value="TreeGrafter"/>
</dbReference>
<dbReference type="InterPro" id="IPR000719">
    <property type="entry name" value="Prot_kinase_dom"/>
</dbReference>
<proteinExistence type="inferred from homology"/>
<dbReference type="PANTHER" id="PTHR24356:SF163">
    <property type="entry name" value="3-PHOSPHOINOSITIDE-DEPENDENT PROTEIN KINASE 1-RELATED"/>
    <property type="match status" value="1"/>
</dbReference>
<keyword evidence="14" id="KW-1185">Reference proteome</keyword>
<keyword evidence="2 10" id="KW-0723">Serine/threonine-protein kinase</keyword>
<protein>
    <recommendedName>
        <fullName evidence="1">non-specific serine/threonine protein kinase</fullName>
        <ecNumber evidence="1">2.7.11.1</ecNumber>
    </recommendedName>
</protein>
<dbReference type="FunFam" id="3.30.200.20:FF:000128">
    <property type="entry name" value="Serine/threonine-protein kinase ksg1"/>
    <property type="match status" value="1"/>
</dbReference>
<dbReference type="InterPro" id="IPR050236">
    <property type="entry name" value="Ser_Thr_kinase_AGC"/>
</dbReference>
<organism evidence="13 14">
    <name type="scientific">Diaporthe ampelina</name>
    <dbReference type="NCBI Taxonomy" id="1214573"/>
    <lineage>
        <taxon>Eukaryota</taxon>
        <taxon>Fungi</taxon>
        <taxon>Dikarya</taxon>
        <taxon>Ascomycota</taxon>
        <taxon>Pezizomycotina</taxon>
        <taxon>Sordariomycetes</taxon>
        <taxon>Sordariomycetidae</taxon>
        <taxon>Diaporthales</taxon>
        <taxon>Diaporthaceae</taxon>
        <taxon>Diaporthe</taxon>
    </lineage>
</organism>
<feature type="region of interest" description="Disordered" evidence="11">
    <location>
        <begin position="199"/>
        <end position="223"/>
    </location>
</feature>
<sequence>MAQPNSNNFGTDLPQPGNSEEWQEKGAAVGIRREVDAQGKTILRSVKKGVRDFSFGKVLGEGSYSTVYLATDRQSLKEYAIKVLEKKHIIKEKKIKYVNIEKNTLNRLTEHPGIVRLYYTFQDETSLYYVLDLCNGGELLGVLKRTHTFDEECTRFYGAQILDAIEYMHSRGVIHRDLKPENVLLDDNMHVKITDFGTAKLLPDPRDPRPPPENVPPAEGSSRAASFVGTAEYVSPELLTEKTAGKASDRILKLGDLLVISSPITNSPHGKGEHGQSNKFSRFFGGSTMKKKQRLVMVTSSGRIVLAPAGGEEKKAKQEISLVAPDCVWRTQVDNGTHYQFEQPKSSSLDAGTVDEWIEALERAKDLAMSQDLSGYNSDNGFGEMSSSMSPSPASTLSRQVPYPEGGFSIADRSGRNQLTKSQASLEEQQAKRNRFSKRQSKNGLGTAAF</sequence>
<comment type="catalytic activity">
    <reaction evidence="8">
        <text>L-seryl-[protein] + ATP = O-phospho-L-seryl-[protein] + ADP + H(+)</text>
        <dbReference type="Rhea" id="RHEA:17989"/>
        <dbReference type="Rhea" id="RHEA-COMP:9863"/>
        <dbReference type="Rhea" id="RHEA-COMP:11604"/>
        <dbReference type="ChEBI" id="CHEBI:15378"/>
        <dbReference type="ChEBI" id="CHEBI:29999"/>
        <dbReference type="ChEBI" id="CHEBI:30616"/>
        <dbReference type="ChEBI" id="CHEBI:83421"/>
        <dbReference type="ChEBI" id="CHEBI:456216"/>
        <dbReference type="EC" id="2.7.11.1"/>
    </reaction>
</comment>
<evidence type="ECO:0000256" key="10">
    <source>
        <dbReference type="RuleBase" id="RU000304"/>
    </source>
</evidence>
<feature type="region of interest" description="Disordered" evidence="11">
    <location>
        <begin position="378"/>
        <end position="450"/>
    </location>
</feature>
<dbReference type="GO" id="GO:0005524">
    <property type="term" value="F:ATP binding"/>
    <property type="evidence" value="ECO:0007669"/>
    <property type="project" value="UniProtKB-UniRule"/>
</dbReference>
<evidence type="ECO:0000256" key="2">
    <source>
        <dbReference type="ARBA" id="ARBA00022527"/>
    </source>
</evidence>
<reference evidence="13 14" key="1">
    <citation type="submission" date="2015-05" db="EMBL/GenBank/DDBJ databases">
        <title>Distinctive expansion of gene families associated with plant cell wall degradation and secondary metabolism in the genomes of grapevine trunk pathogens.</title>
        <authorList>
            <person name="Lawrence D.P."/>
            <person name="Travadon R."/>
            <person name="Rolshausen P.E."/>
            <person name="Baumgartner K."/>
        </authorList>
    </citation>
    <scope>NUCLEOTIDE SEQUENCE [LARGE SCALE GENOMIC DNA]</scope>
    <source>
        <strain evidence="13">DA912</strain>
    </source>
</reference>
<evidence type="ECO:0000256" key="3">
    <source>
        <dbReference type="ARBA" id="ARBA00022679"/>
    </source>
</evidence>
<feature type="binding site" evidence="9">
    <location>
        <position position="82"/>
    </location>
    <ligand>
        <name>ATP</name>
        <dbReference type="ChEBI" id="CHEBI:30616"/>
    </ligand>
</feature>
<feature type="compositionally biased region" description="Polar residues" evidence="11">
    <location>
        <begin position="1"/>
        <end position="20"/>
    </location>
</feature>
<feature type="domain" description="Protein kinase" evidence="12">
    <location>
        <begin position="53"/>
        <end position="341"/>
    </location>
</feature>
<evidence type="ECO:0000256" key="6">
    <source>
        <dbReference type="ARBA" id="ARBA00022840"/>
    </source>
</evidence>
<dbReference type="EMBL" id="LCUC01000091">
    <property type="protein sequence ID" value="KKY37288.1"/>
    <property type="molecule type" value="Genomic_DNA"/>
</dbReference>
<dbReference type="SMART" id="SM00220">
    <property type="entry name" value="S_TKc"/>
    <property type="match status" value="1"/>
</dbReference>
<dbReference type="PROSITE" id="PS00108">
    <property type="entry name" value="PROTEIN_KINASE_ST"/>
    <property type="match status" value="1"/>
</dbReference>
<comment type="caution">
    <text evidence="13">The sequence shown here is derived from an EMBL/GenBank/DDBJ whole genome shotgun (WGS) entry which is preliminary data.</text>
</comment>
<feature type="compositionally biased region" description="Low complexity" evidence="11">
    <location>
        <begin position="385"/>
        <end position="395"/>
    </location>
</feature>
<comment type="similarity">
    <text evidence="10">Belongs to the protein kinase superfamily.</text>
</comment>
<name>A0A0G2HQX8_9PEZI</name>
<keyword evidence="4 9" id="KW-0547">Nucleotide-binding</keyword>
<evidence type="ECO:0000256" key="5">
    <source>
        <dbReference type="ARBA" id="ARBA00022777"/>
    </source>
</evidence>
<evidence type="ECO:0000256" key="8">
    <source>
        <dbReference type="ARBA" id="ARBA00048679"/>
    </source>
</evidence>
<feature type="region of interest" description="Disordered" evidence="11">
    <location>
        <begin position="1"/>
        <end position="25"/>
    </location>
</feature>
<reference evidence="13 14" key="2">
    <citation type="submission" date="2015-05" db="EMBL/GenBank/DDBJ databases">
        <authorList>
            <person name="Morales-Cruz A."/>
            <person name="Amrine K.C."/>
            <person name="Cantu D."/>
        </authorList>
    </citation>
    <scope>NUCLEOTIDE SEQUENCE [LARGE SCALE GENOMIC DNA]</scope>
    <source>
        <strain evidence="13">DA912</strain>
    </source>
</reference>
<evidence type="ECO:0000256" key="1">
    <source>
        <dbReference type="ARBA" id="ARBA00012513"/>
    </source>
</evidence>
<dbReference type="Proteomes" id="UP000034680">
    <property type="component" value="Unassembled WGS sequence"/>
</dbReference>
<comment type="catalytic activity">
    <reaction evidence="7">
        <text>L-threonyl-[protein] + ATP = O-phospho-L-threonyl-[protein] + ADP + H(+)</text>
        <dbReference type="Rhea" id="RHEA:46608"/>
        <dbReference type="Rhea" id="RHEA-COMP:11060"/>
        <dbReference type="Rhea" id="RHEA-COMP:11605"/>
        <dbReference type="ChEBI" id="CHEBI:15378"/>
        <dbReference type="ChEBI" id="CHEBI:30013"/>
        <dbReference type="ChEBI" id="CHEBI:30616"/>
        <dbReference type="ChEBI" id="CHEBI:61977"/>
        <dbReference type="ChEBI" id="CHEBI:456216"/>
        <dbReference type="EC" id="2.7.11.1"/>
    </reaction>
</comment>
<evidence type="ECO:0000256" key="4">
    <source>
        <dbReference type="ARBA" id="ARBA00022741"/>
    </source>
</evidence>
<dbReference type="PANTHER" id="PTHR24356">
    <property type="entry name" value="SERINE/THREONINE-PROTEIN KINASE"/>
    <property type="match status" value="1"/>
</dbReference>
<dbReference type="Gene3D" id="1.10.510.10">
    <property type="entry name" value="Transferase(Phosphotransferase) domain 1"/>
    <property type="match status" value="1"/>
</dbReference>